<gene>
    <name evidence="2" type="primary">addB</name>
    <name evidence="2" type="ORF">EWE75_14830</name>
</gene>
<sequence>MAERARPHLYTIPAHRAFADSLAAGLIRRFGEQPLGLARGLVLLPNNRAKRAVTDAFVRASGGGLLLPRLVALGDPALDEAAGAALDPADEADPVPPAVAPMQRRLILARLVAAARERAGQPIDAAEAVRLAGDLARTLDQLLVEEVPPHRLREIELGEELSTHWHRALDLFGLVLDRWPAELARLGCIDLADRRARLLRRLAVRWKDAPPAGFVCAAGVTDTAPAVAALLGRVATLERGMVVFADLATAMDEPEWQALGPHAPDPVTGAIKRSIETHPQFHLKLLLDRMGFNRAEVSVWRGGSEFDATAARGKAIASALAPADFTGKWTELPAAERRLAGIEAAELATPGEEAQAIALALRQALETPERTAALVTPDRALARRVAAHCGRWGIDIDDTAGRPLSILPSGTLLLALADAAAQRFAPLALLTLLKHPLVRAGDGRRGWLEGTRKLDRVLRGPRPAAGLAGIDAHLADAPKREAARRAAAAVWWPEARALLAPLEAVFEAGAQPLGTLVAALRETAQALCGDMLWSGPAGRAASDFLADLEARADDGPVLVDPDSLAALLRTLIDEIAVRPQQHGHPRLAIYGLIEARLQTADLMILGGLNEGVWPGQPAPDPWLAPRIRAMLGLPGQERAVGMAAHDFASALGAPNALITRARRDATQPAIASGFWLRLQALAGETWARGRALPLERWTRALDDPGAHDPVDQPAPSPDATLRPKQIAVTDVDRLKADPFAFYARQILRLAPLDPVDADPSAAWRGTAVHAILEEWAREDACHPDKLHDRARAMLADERTHPMMRALWQPRLMQAIDWIARTIEKQAEEGRAVIAVERKGSIDFAGVTLNGTFDRLDRLADGSLVVIDYKTGMPPSPAAVRAGFSLQLGLLGLIAERGGYEGIAGQARGFEYWSLGKRADQFGYVTSPVDPAGKYDKVLPEEFTTLAAHHFSEAVGRWLTGGEAFTAKLHPEFAPYSEYDQLMRRDEWYGRER</sequence>
<dbReference type="SUPFAM" id="SSF52540">
    <property type="entry name" value="P-loop containing nucleoside triphosphate hydrolases"/>
    <property type="match status" value="1"/>
</dbReference>
<dbReference type="InterPro" id="IPR011335">
    <property type="entry name" value="Restrct_endonuc-II-like"/>
</dbReference>
<comment type="caution">
    <text evidence="2">The sequence shown here is derived from an EMBL/GenBank/DDBJ whole genome shotgun (WGS) entry which is preliminary data.</text>
</comment>
<reference evidence="2 3" key="1">
    <citation type="submission" date="2019-02" db="EMBL/GenBank/DDBJ databases">
        <authorList>
            <person name="Li Y."/>
        </authorList>
    </citation>
    <scope>NUCLEOTIDE SEQUENCE [LARGE SCALE GENOMIC DNA]</scope>
    <source>
        <strain evidence="2 3">3-7</strain>
    </source>
</reference>
<dbReference type="AlphaFoldDB" id="A0A4Q6XUY7"/>
<evidence type="ECO:0000313" key="3">
    <source>
        <dbReference type="Proteomes" id="UP000292085"/>
    </source>
</evidence>
<accession>A0A4Q6XUY7</accession>
<dbReference type="InterPro" id="IPR011604">
    <property type="entry name" value="PDDEXK-like_dom_sf"/>
</dbReference>
<dbReference type="NCBIfam" id="TIGR02786">
    <property type="entry name" value="addB_alphas"/>
    <property type="match status" value="1"/>
</dbReference>
<dbReference type="InterPro" id="IPR014153">
    <property type="entry name" value="Ds_break_AddB"/>
</dbReference>
<organism evidence="2 3">
    <name type="scientific">Sphingomonas populi</name>
    <dbReference type="NCBI Taxonomy" id="2484750"/>
    <lineage>
        <taxon>Bacteria</taxon>
        <taxon>Pseudomonadati</taxon>
        <taxon>Pseudomonadota</taxon>
        <taxon>Alphaproteobacteria</taxon>
        <taxon>Sphingomonadales</taxon>
        <taxon>Sphingomonadaceae</taxon>
        <taxon>Sphingomonas</taxon>
    </lineage>
</organism>
<dbReference type="InterPro" id="IPR027417">
    <property type="entry name" value="P-loop_NTPase"/>
</dbReference>
<dbReference type="SUPFAM" id="SSF52980">
    <property type="entry name" value="Restriction endonuclease-like"/>
    <property type="match status" value="1"/>
</dbReference>
<dbReference type="InterPro" id="IPR038726">
    <property type="entry name" value="PDDEXK_AddAB-type"/>
</dbReference>
<dbReference type="EMBL" id="SGIS01000022">
    <property type="protein sequence ID" value="RZF63745.1"/>
    <property type="molecule type" value="Genomic_DNA"/>
</dbReference>
<proteinExistence type="predicted"/>
<dbReference type="OrthoDB" id="9780606at2"/>
<dbReference type="Gene3D" id="3.90.320.10">
    <property type="match status" value="1"/>
</dbReference>
<dbReference type="Pfam" id="PF12705">
    <property type="entry name" value="PDDEXK_1"/>
    <property type="match status" value="1"/>
</dbReference>
<evidence type="ECO:0000313" key="2">
    <source>
        <dbReference type="EMBL" id="RZF63745.1"/>
    </source>
</evidence>
<dbReference type="Proteomes" id="UP000292085">
    <property type="component" value="Unassembled WGS sequence"/>
</dbReference>
<protein>
    <submittedName>
        <fullName evidence="2">Double-strand break repair protein AddB</fullName>
    </submittedName>
</protein>
<evidence type="ECO:0000259" key="1">
    <source>
        <dbReference type="Pfam" id="PF12705"/>
    </source>
</evidence>
<feature type="domain" description="PD-(D/E)XK endonuclease-like" evidence="1">
    <location>
        <begin position="726"/>
        <end position="957"/>
    </location>
</feature>
<dbReference type="RefSeq" id="WP_130158836.1">
    <property type="nucleotide sequence ID" value="NZ_SGIS01000022.1"/>
</dbReference>
<name>A0A4Q6XUY7_9SPHN</name>
<keyword evidence="3" id="KW-1185">Reference proteome</keyword>